<sequence length="100" mass="10137">DAAALARMKPTAYLVNTARGPVVDEAALAEALEAGTIAGAGLDVFEDEPRVHPGLLRRDDVVLLPHIGSATVETRAAMAGLAADNVLAVLGGDEPLTPVG</sequence>
<feature type="non-terminal residue" evidence="3">
    <location>
        <position position="1"/>
    </location>
</feature>
<dbReference type="EMBL" id="SAYU02000079">
    <property type="protein sequence ID" value="NHA69859.1"/>
    <property type="molecule type" value="Genomic_DNA"/>
</dbReference>
<dbReference type="AlphaFoldDB" id="A0A8T6R5T1"/>
<organism evidence="3 4">
    <name type="scientific">Phycicoccus flavus</name>
    <dbReference type="NCBI Taxonomy" id="2502783"/>
    <lineage>
        <taxon>Bacteria</taxon>
        <taxon>Bacillati</taxon>
        <taxon>Actinomycetota</taxon>
        <taxon>Actinomycetes</taxon>
        <taxon>Micrococcales</taxon>
        <taxon>Intrasporangiaceae</taxon>
        <taxon>Phycicoccus</taxon>
    </lineage>
</organism>
<dbReference type="InterPro" id="IPR006140">
    <property type="entry name" value="D-isomer_DH_NAD-bd"/>
</dbReference>
<accession>A0A8T6R5T1</accession>
<feature type="domain" description="D-isomer specific 2-hydroxyacid dehydrogenase NAD-binding" evidence="2">
    <location>
        <begin position="1"/>
        <end position="68"/>
    </location>
</feature>
<dbReference type="InterPro" id="IPR050223">
    <property type="entry name" value="D-isomer_2-hydroxyacid_DH"/>
</dbReference>
<proteinExistence type="predicted"/>
<dbReference type="Gene3D" id="3.40.50.720">
    <property type="entry name" value="NAD(P)-binding Rossmann-like Domain"/>
    <property type="match status" value="2"/>
</dbReference>
<evidence type="ECO:0000256" key="1">
    <source>
        <dbReference type="ARBA" id="ARBA00023002"/>
    </source>
</evidence>
<dbReference type="GO" id="GO:0030267">
    <property type="term" value="F:glyoxylate reductase (NADPH) activity"/>
    <property type="evidence" value="ECO:0007669"/>
    <property type="project" value="TreeGrafter"/>
</dbReference>
<dbReference type="Pfam" id="PF02826">
    <property type="entry name" value="2-Hacid_dh_C"/>
    <property type="match status" value="1"/>
</dbReference>
<protein>
    <submittedName>
        <fullName evidence="3">D-glycerate dehydrogenase</fullName>
    </submittedName>
</protein>
<dbReference type="PANTHER" id="PTHR10996">
    <property type="entry name" value="2-HYDROXYACID DEHYDROGENASE-RELATED"/>
    <property type="match status" value="1"/>
</dbReference>
<evidence type="ECO:0000313" key="4">
    <source>
        <dbReference type="Proteomes" id="UP000287866"/>
    </source>
</evidence>
<dbReference type="GO" id="GO:0016618">
    <property type="term" value="F:hydroxypyruvate reductase [NAD(P)H] activity"/>
    <property type="evidence" value="ECO:0007669"/>
    <property type="project" value="TreeGrafter"/>
</dbReference>
<comment type="caution">
    <text evidence="3">The sequence shown here is derived from an EMBL/GenBank/DDBJ whole genome shotgun (WGS) entry which is preliminary data.</text>
</comment>
<evidence type="ECO:0000259" key="2">
    <source>
        <dbReference type="Pfam" id="PF02826"/>
    </source>
</evidence>
<dbReference type="PROSITE" id="PS00671">
    <property type="entry name" value="D_2_HYDROXYACID_DH_3"/>
    <property type="match status" value="1"/>
</dbReference>
<dbReference type="RefSeq" id="WP_268951212.1">
    <property type="nucleotide sequence ID" value="NZ_SAYU02000079.1"/>
</dbReference>
<dbReference type="InterPro" id="IPR036291">
    <property type="entry name" value="NAD(P)-bd_dom_sf"/>
</dbReference>
<gene>
    <name evidence="3" type="ORF">EPD83_017610</name>
</gene>
<keyword evidence="1" id="KW-0560">Oxidoreductase</keyword>
<dbReference type="Proteomes" id="UP000287866">
    <property type="component" value="Unassembled WGS sequence"/>
</dbReference>
<dbReference type="GO" id="GO:0051287">
    <property type="term" value="F:NAD binding"/>
    <property type="evidence" value="ECO:0007669"/>
    <property type="project" value="InterPro"/>
</dbReference>
<dbReference type="SUPFAM" id="SSF51735">
    <property type="entry name" value="NAD(P)-binding Rossmann-fold domains"/>
    <property type="match status" value="1"/>
</dbReference>
<reference evidence="3" key="1">
    <citation type="submission" date="2020-03" db="EMBL/GenBank/DDBJ databases">
        <title>Phycicoccus flavus sp. nov., a novel endophytic actinobacterium isolated from branch of Kandelia candel.</title>
        <authorList>
            <person name="Tuo L."/>
        </authorList>
    </citation>
    <scope>NUCLEOTIDE SEQUENCE</scope>
    <source>
        <strain evidence="3">CMS6Z-2</strain>
    </source>
</reference>
<dbReference type="PANTHER" id="PTHR10996:SF283">
    <property type="entry name" value="GLYOXYLATE_HYDROXYPYRUVATE REDUCTASE B"/>
    <property type="match status" value="1"/>
</dbReference>
<dbReference type="GO" id="GO:0005829">
    <property type="term" value="C:cytosol"/>
    <property type="evidence" value="ECO:0007669"/>
    <property type="project" value="TreeGrafter"/>
</dbReference>
<dbReference type="InterPro" id="IPR029753">
    <property type="entry name" value="D-isomer_DH_CS"/>
</dbReference>
<name>A0A8T6R5T1_9MICO</name>
<evidence type="ECO:0000313" key="3">
    <source>
        <dbReference type="EMBL" id="NHA69859.1"/>
    </source>
</evidence>
<keyword evidence="4" id="KW-1185">Reference proteome</keyword>